<comment type="caution">
    <text evidence="1">The sequence shown here is derived from an EMBL/GenBank/DDBJ whole genome shotgun (WGS) entry which is preliminary data.</text>
</comment>
<proteinExistence type="predicted"/>
<protein>
    <submittedName>
        <fullName evidence="1">Uncharacterized protein</fullName>
    </submittedName>
</protein>
<organism evidence="1 2">
    <name type="scientific">Dermacentor silvarum</name>
    <name type="common">Tick</name>
    <dbReference type="NCBI Taxonomy" id="543639"/>
    <lineage>
        <taxon>Eukaryota</taxon>
        <taxon>Metazoa</taxon>
        <taxon>Ecdysozoa</taxon>
        <taxon>Arthropoda</taxon>
        <taxon>Chelicerata</taxon>
        <taxon>Arachnida</taxon>
        <taxon>Acari</taxon>
        <taxon>Parasitiformes</taxon>
        <taxon>Ixodida</taxon>
        <taxon>Ixodoidea</taxon>
        <taxon>Ixodidae</taxon>
        <taxon>Rhipicephalinae</taxon>
        <taxon>Dermacentor</taxon>
    </lineage>
</organism>
<keyword evidence="2" id="KW-1185">Reference proteome</keyword>
<name>A0ACB8D497_DERSI</name>
<gene>
    <name evidence="1" type="ORF">HPB49_008247</name>
</gene>
<dbReference type="Proteomes" id="UP000821865">
    <property type="component" value="Chromosome 3"/>
</dbReference>
<sequence>MFFPSILDLHINPKIFTASFKTLRDLHLKEQDEVIKVAPTLSVKAFNPSKLKRQNVRLALKVFFSSTIAALEAVVSSVTGNRHLGLQSS</sequence>
<evidence type="ECO:0000313" key="2">
    <source>
        <dbReference type="Proteomes" id="UP000821865"/>
    </source>
</evidence>
<dbReference type="EMBL" id="CM023472">
    <property type="protein sequence ID" value="KAH7959099.1"/>
    <property type="molecule type" value="Genomic_DNA"/>
</dbReference>
<accession>A0ACB8D497</accession>
<evidence type="ECO:0000313" key="1">
    <source>
        <dbReference type="EMBL" id="KAH7959099.1"/>
    </source>
</evidence>
<reference evidence="1" key="1">
    <citation type="submission" date="2020-05" db="EMBL/GenBank/DDBJ databases">
        <title>Large-scale comparative analyses of tick genomes elucidate their genetic diversity and vector capacities.</title>
        <authorList>
            <person name="Jia N."/>
            <person name="Wang J."/>
            <person name="Shi W."/>
            <person name="Du L."/>
            <person name="Sun Y."/>
            <person name="Zhan W."/>
            <person name="Jiang J."/>
            <person name="Wang Q."/>
            <person name="Zhang B."/>
            <person name="Ji P."/>
            <person name="Sakyi L.B."/>
            <person name="Cui X."/>
            <person name="Yuan T."/>
            <person name="Jiang B."/>
            <person name="Yang W."/>
            <person name="Lam T.T.-Y."/>
            <person name="Chang Q."/>
            <person name="Ding S."/>
            <person name="Wang X."/>
            <person name="Zhu J."/>
            <person name="Ruan X."/>
            <person name="Zhao L."/>
            <person name="Wei J."/>
            <person name="Que T."/>
            <person name="Du C."/>
            <person name="Cheng J."/>
            <person name="Dai P."/>
            <person name="Han X."/>
            <person name="Huang E."/>
            <person name="Gao Y."/>
            <person name="Liu J."/>
            <person name="Shao H."/>
            <person name="Ye R."/>
            <person name="Li L."/>
            <person name="Wei W."/>
            <person name="Wang X."/>
            <person name="Wang C."/>
            <person name="Yang T."/>
            <person name="Huo Q."/>
            <person name="Li W."/>
            <person name="Guo W."/>
            <person name="Chen H."/>
            <person name="Zhou L."/>
            <person name="Ni X."/>
            <person name="Tian J."/>
            <person name="Zhou Y."/>
            <person name="Sheng Y."/>
            <person name="Liu T."/>
            <person name="Pan Y."/>
            <person name="Xia L."/>
            <person name="Li J."/>
            <person name="Zhao F."/>
            <person name="Cao W."/>
        </authorList>
    </citation>
    <scope>NUCLEOTIDE SEQUENCE</scope>
    <source>
        <strain evidence="1">Dsil-2018</strain>
    </source>
</reference>